<comment type="caution">
    <text evidence="11">The sequence shown here is derived from an EMBL/GenBank/DDBJ whole genome shotgun (WGS) entry which is preliminary data.</text>
</comment>
<dbReference type="AlphaFoldDB" id="A0A101GJL9"/>
<dbReference type="GO" id="GO:0030151">
    <property type="term" value="F:molybdenum ion binding"/>
    <property type="evidence" value="ECO:0007669"/>
    <property type="project" value="InterPro"/>
</dbReference>
<evidence type="ECO:0000256" key="5">
    <source>
        <dbReference type="ARBA" id="ARBA00022741"/>
    </source>
</evidence>
<dbReference type="GO" id="GO:0005737">
    <property type="term" value="C:cytoplasm"/>
    <property type="evidence" value="ECO:0007669"/>
    <property type="project" value="InterPro"/>
</dbReference>
<dbReference type="Proteomes" id="UP000054323">
    <property type="component" value="Unassembled WGS sequence"/>
</dbReference>
<evidence type="ECO:0000256" key="3">
    <source>
        <dbReference type="ARBA" id="ARBA00012899"/>
    </source>
</evidence>
<keyword evidence="5" id="KW-0547">Nucleotide-binding</keyword>
<keyword evidence="6 11" id="KW-0418">Kinase</keyword>
<keyword evidence="7" id="KW-0067">ATP-binding</keyword>
<evidence type="ECO:0000256" key="9">
    <source>
        <dbReference type="ARBA" id="ARBA00032092"/>
    </source>
</evidence>
<gene>
    <name evidence="11" type="ORF">XD82_1832</name>
</gene>
<protein>
    <recommendedName>
        <fullName evidence="3">UMP kinase</fullName>
        <ecNumber evidence="3">2.7.4.22</ecNumber>
    </recommendedName>
    <alternativeName>
        <fullName evidence="9">Uridine monophosphate kinase</fullName>
    </alternativeName>
</protein>
<evidence type="ECO:0000256" key="8">
    <source>
        <dbReference type="ARBA" id="ARBA00022975"/>
    </source>
</evidence>
<dbReference type="GO" id="GO:0033862">
    <property type="term" value="F:UMP kinase activity"/>
    <property type="evidence" value="ECO:0007669"/>
    <property type="project" value="UniProtKB-EC"/>
</dbReference>
<evidence type="ECO:0000313" key="12">
    <source>
        <dbReference type="Proteomes" id="UP000054323"/>
    </source>
</evidence>
<comment type="similarity">
    <text evidence="2">Belongs to the UMP kinase family.</text>
</comment>
<reference evidence="12" key="1">
    <citation type="journal article" date="2015" name="MBio">
        <title>Genome-Resolved Metagenomic Analysis Reveals Roles for Candidate Phyla and Other Microbial Community Members in Biogeochemical Transformations in Oil Reservoirs.</title>
        <authorList>
            <person name="Hu P."/>
            <person name="Tom L."/>
            <person name="Singh A."/>
            <person name="Thomas B.C."/>
            <person name="Baker B.J."/>
            <person name="Piceno Y.M."/>
            <person name="Andersen G.L."/>
            <person name="Banfield J.F."/>
        </authorList>
    </citation>
    <scope>NUCLEOTIDE SEQUENCE [LARGE SCALE GENOMIC DNA]</scope>
</reference>
<dbReference type="PATRIC" id="fig|2198.4.peg.520"/>
<feature type="non-terminal residue" evidence="11">
    <location>
        <position position="1"/>
    </location>
</feature>
<evidence type="ECO:0000256" key="1">
    <source>
        <dbReference type="ARBA" id="ARBA00004791"/>
    </source>
</evidence>
<keyword evidence="4" id="KW-0808">Transferase</keyword>
<proteinExistence type="inferred from homology"/>
<name>A0A101GJL9_9EURY</name>
<evidence type="ECO:0000313" key="11">
    <source>
        <dbReference type="EMBL" id="KUK59678.1"/>
    </source>
</evidence>
<comment type="pathway">
    <text evidence="1">Pyrimidine metabolism; CTP biosynthesis via de novo pathway; UDP from UMP (UMPK route): step 1/1.</text>
</comment>
<dbReference type="InterPro" id="IPR001048">
    <property type="entry name" value="Asp/Glu/Uridylate_kinase"/>
</dbReference>
<dbReference type="PIRSF" id="PIRSF039097">
    <property type="entry name" value="MoSto_subunit"/>
    <property type="match status" value="1"/>
</dbReference>
<evidence type="ECO:0000256" key="4">
    <source>
        <dbReference type="ARBA" id="ARBA00022679"/>
    </source>
</evidence>
<dbReference type="GO" id="GO:0005524">
    <property type="term" value="F:ATP binding"/>
    <property type="evidence" value="ECO:0007669"/>
    <property type="project" value="UniProtKB-KW"/>
</dbReference>
<sequence>IEARVNMAERFEMESRFRGESLVRRGLLRETRSGRQVRIMPELNVVKIGGHGVIDYGKEVIFPLVEEIGELSRNNKILVATGGGVRVRHILDVGIDLGMPTGVLAELAGKISEQNAIMMSILFSKYNGVRIHTDDLLNLPSLISLGMLPVVQGTPPYGLYEHPPKLGSIPPHRTDTGAFLMAEVVGGKNCILGKNVNGLYTENPFVNPDAEFIPEITADELLEMEMEDMVLEPMAVELLRDAVNITEIKVVNAHVPGNITKAINGERVGTIIRA</sequence>
<organism evidence="11 12">
    <name type="scientific">Methanoculleus marisnigri</name>
    <dbReference type="NCBI Taxonomy" id="2198"/>
    <lineage>
        <taxon>Archaea</taxon>
        <taxon>Methanobacteriati</taxon>
        <taxon>Methanobacteriota</taxon>
        <taxon>Stenosarchaea group</taxon>
        <taxon>Methanomicrobia</taxon>
        <taxon>Methanomicrobiales</taxon>
        <taxon>Methanomicrobiaceae</taxon>
        <taxon>Methanoculleus</taxon>
    </lineage>
</organism>
<dbReference type="InterPro" id="IPR030669">
    <property type="entry name" value="MoSto_subunit_alpha/beta"/>
</dbReference>
<dbReference type="PANTHER" id="PTHR42833:SF4">
    <property type="entry name" value="URIDYLATE KINASE PUMPKIN, CHLOROPLASTIC"/>
    <property type="match status" value="1"/>
</dbReference>
<evidence type="ECO:0000256" key="2">
    <source>
        <dbReference type="ARBA" id="ARBA00007614"/>
    </source>
</evidence>
<dbReference type="PANTHER" id="PTHR42833">
    <property type="entry name" value="URIDYLATE KINASE"/>
    <property type="match status" value="1"/>
</dbReference>
<dbReference type="EC" id="2.7.4.22" evidence="3"/>
<evidence type="ECO:0000256" key="7">
    <source>
        <dbReference type="ARBA" id="ARBA00022840"/>
    </source>
</evidence>
<dbReference type="GO" id="GO:0006225">
    <property type="term" value="P:UDP biosynthetic process"/>
    <property type="evidence" value="ECO:0007669"/>
    <property type="project" value="TreeGrafter"/>
</dbReference>
<accession>A0A101GJL9</accession>
<dbReference type="InterPro" id="IPR036393">
    <property type="entry name" value="AceGlu_kinase-like_sf"/>
</dbReference>
<dbReference type="Pfam" id="PF00696">
    <property type="entry name" value="AA_kinase"/>
    <property type="match status" value="1"/>
</dbReference>
<dbReference type="EMBL" id="LGGD01000295">
    <property type="protein sequence ID" value="KUK59678.1"/>
    <property type="molecule type" value="Genomic_DNA"/>
</dbReference>
<feature type="domain" description="Aspartate/glutamate/uridylate kinase" evidence="10">
    <location>
        <begin position="43"/>
        <end position="243"/>
    </location>
</feature>
<keyword evidence="8" id="KW-0665">Pyrimidine biosynthesis</keyword>
<dbReference type="SUPFAM" id="SSF53633">
    <property type="entry name" value="Carbamate kinase-like"/>
    <property type="match status" value="1"/>
</dbReference>
<dbReference type="Gene3D" id="3.40.1160.10">
    <property type="entry name" value="Acetylglutamate kinase-like"/>
    <property type="match status" value="1"/>
</dbReference>
<evidence type="ECO:0000256" key="6">
    <source>
        <dbReference type="ARBA" id="ARBA00022777"/>
    </source>
</evidence>
<evidence type="ECO:0000259" key="10">
    <source>
        <dbReference type="Pfam" id="PF00696"/>
    </source>
</evidence>